<reference evidence="2" key="2">
    <citation type="journal article" date="2007" name="Science">
        <title>Draft genome sequence of the sexually transmitted pathogen Trichomonas vaginalis.</title>
        <authorList>
            <person name="Carlton J.M."/>
            <person name="Hirt R.P."/>
            <person name="Silva J.C."/>
            <person name="Delcher A.L."/>
            <person name="Schatz M."/>
            <person name="Zhao Q."/>
            <person name="Wortman J.R."/>
            <person name="Bidwell S.L."/>
            <person name="Alsmark U.C.M."/>
            <person name="Besteiro S."/>
            <person name="Sicheritz-Ponten T."/>
            <person name="Noel C.J."/>
            <person name="Dacks J.B."/>
            <person name="Foster P.G."/>
            <person name="Simillion C."/>
            <person name="Van de Peer Y."/>
            <person name="Miranda-Saavedra D."/>
            <person name="Barton G.J."/>
            <person name="Westrop G.D."/>
            <person name="Mueller S."/>
            <person name="Dessi D."/>
            <person name="Fiori P.L."/>
            <person name="Ren Q."/>
            <person name="Paulsen I."/>
            <person name="Zhang H."/>
            <person name="Bastida-Corcuera F.D."/>
            <person name="Simoes-Barbosa A."/>
            <person name="Brown M.T."/>
            <person name="Hayes R.D."/>
            <person name="Mukherjee M."/>
            <person name="Okumura C.Y."/>
            <person name="Schneider R."/>
            <person name="Smith A.J."/>
            <person name="Vanacova S."/>
            <person name="Villalvazo M."/>
            <person name="Haas B.J."/>
            <person name="Pertea M."/>
            <person name="Feldblyum T.V."/>
            <person name="Utterback T.R."/>
            <person name="Shu C.L."/>
            <person name="Osoegawa K."/>
            <person name="de Jong P.J."/>
            <person name="Hrdy I."/>
            <person name="Horvathova L."/>
            <person name="Zubacova Z."/>
            <person name="Dolezal P."/>
            <person name="Malik S.B."/>
            <person name="Logsdon J.M. Jr."/>
            <person name="Henze K."/>
            <person name="Gupta A."/>
            <person name="Wang C.C."/>
            <person name="Dunne R.L."/>
            <person name="Upcroft J.A."/>
            <person name="Upcroft P."/>
            <person name="White O."/>
            <person name="Salzberg S.L."/>
            <person name="Tang P."/>
            <person name="Chiu C.-H."/>
            <person name="Lee Y.-S."/>
            <person name="Embley T.M."/>
            <person name="Coombs G.H."/>
            <person name="Mottram J.C."/>
            <person name="Tachezy J."/>
            <person name="Fraser-Liggett C.M."/>
            <person name="Johnson P.J."/>
        </authorList>
    </citation>
    <scope>NUCLEOTIDE SEQUENCE [LARGE SCALE GENOMIC DNA]</scope>
    <source>
        <strain evidence="2">G3</strain>
    </source>
</reference>
<dbReference type="VEuPathDB" id="TrichDB:TVAG_085690"/>
<dbReference type="EMBL" id="DS113591">
    <property type="protein sequence ID" value="EAY00735.1"/>
    <property type="molecule type" value="Genomic_DNA"/>
</dbReference>
<dbReference type="VEuPathDB" id="TrichDB:TVAGG3_0830000"/>
<evidence type="ECO:0000313" key="2">
    <source>
        <dbReference type="EMBL" id="EAY00735.1"/>
    </source>
</evidence>
<dbReference type="AlphaFoldDB" id="A2F310"/>
<feature type="compositionally biased region" description="Basic and acidic residues" evidence="1">
    <location>
        <begin position="265"/>
        <end position="276"/>
    </location>
</feature>
<organism evidence="2 3">
    <name type="scientific">Trichomonas vaginalis (strain ATCC PRA-98 / G3)</name>
    <dbReference type="NCBI Taxonomy" id="412133"/>
    <lineage>
        <taxon>Eukaryota</taxon>
        <taxon>Metamonada</taxon>
        <taxon>Parabasalia</taxon>
        <taxon>Trichomonadida</taxon>
        <taxon>Trichomonadidae</taxon>
        <taxon>Trichomonas</taxon>
    </lineage>
</organism>
<feature type="compositionally biased region" description="Polar residues" evidence="1">
    <location>
        <begin position="309"/>
        <end position="319"/>
    </location>
</feature>
<evidence type="ECO:0000256" key="1">
    <source>
        <dbReference type="SAM" id="MobiDB-lite"/>
    </source>
</evidence>
<dbReference type="InParanoid" id="A2F310"/>
<reference evidence="2" key="1">
    <citation type="submission" date="2006-10" db="EMBL/GenBank/DDBJ databases">
        <authorList>
            <person name="Amadeo P."/>
            <person name="Zhao Q."/>
            <person name="Wortman J."/>
            <person name="Fraser-Liggett C."/>
            <person name="Carlton J."/>
        </authorList>
    </citation>
    <scope>NUCLEOTIDE SEQUENCE</scope>
    <source>
        <strain evidence="2">G3</strain>
    </source>
</reference>
<feature type="compositionally biased region" description="Low complexity" evidence="1">
    <location>
        <begin position="203"/>
        <end position="240"/>
    </location>
</feature>
<dbReference type="KEGG" id="tva:4758557"/>
<keyword evidence="3" id="KW-1185">Reference proteome</keyword>
<sequence>MDDVEKQKNETIKYKRNGLLWVELSMEYNRHVQLQYVLEHLGDKGSNPKLRKIKMSPVFSWWKREMLRQRWREINETLHYNDVTKKIEAKYSDFANERAEEASKQMNSLQTLQNPPIKDLVSLEALSDLNSFVIPHVAITSNLSGFNDADYCQSTIVDEITGVSESEIPPAFRSKGGRKSKNGNNNDNDDSYEYDSAGNRIEGNNSKKGSKNGSNNSKNNNGSNSNGKSNDNSDGNNNSNFGGGIFGFFKGSNNPNNSKNNGPENSDKNGKSENQRSSRGKGRNGSGKNNGTNGNDTNDDYYDDYYSVDPNNSKDGNNSPRRHHRSGRNNSESLKDANGNPISPRNKSRRSNNSNNNGNEGNEDGIAGNGVHSRKNGSKGPNSSKGDGFSADFNSNDEI</sequence>
<feature type="compositionally biased region" description="Low complexity" evidence="1">
    <location>
        <begin position="286"/>
        <end position="296"/>
    </location>
</feature>
<feature type="compositionally biased region" description="Low complexity" evidence="1">
    <location>
        <begin position="340"/>
        <end position="370"/>
    </location>
</feature>
<gene>
    <name evidence="2" type="ORF">TVAG_085690</name>
</gene>
<dbReference type="Proteomes" id="UP000001542">
    <property type="component" value="Unassembled WGS sequence"/>
</dbReference>
<dbReference type="RefSeq" id="XP_001313664.1">
    <property type="nucleotide sequence ID" value="XM_001313663.1"/>
</dbReference>
<proteinExistence type="predicted"/>
<evidence type="ECO:0000313" key="3">
    <source>
        <dbReference type="Proteomes" id="UP000001542"/>
    </source>
</evidence>
<feature type="region of interest" description="Disordered" evidence="1">
    <location>
        <begin position="167"/>
        <end position="399"/>
    </location>
</feature>
<name>A2F310_TRIV3</name>
<accession>A2F310</accession>
<feature type="compositionally biased region" description="Low complexity" evidence="1">
    <location>
        <begin position="247"/>
        <end position="264"/>
    </location>
</feature>
<protein>
    <submittedName>
        <fullName evidence="2">Uncharacterized protein</fullName>
    </submittedName>
</protein>